<dbReference type="Pfam" id="PF23086">
    <property type="entry name" value="Tudor_Coilin"/>
    <property type="match status" value="1"/>
</dbReference>
<dbReference type="HOGENOM" id="CLU_251167_0_0_1"/>
<feature type="region of interest" description="Disordered" evidence="1">
    <location>
        <begin position="273"/>
        <end position="660"/>
    </location>
</feature>
<organism evidence="4 5">
    <name type="scientific">Exophiala aquamarina CBS 119918</name>
    <dbReference type="NCBI Taxonomy" id="1182545"/>
    <lineage>
        <taxon>Eukaryota</taxon>
        <taxon>Fungi</taxon>
        <taxon>Dikarya</taxon>
        <taxon>Ascomycota</taxon>
        <taxon>Pezizomycotina</taxon>
        <taxon>Eurotiomycetes</taxon>
        <taxon>Chaetothyriomycetidae</taxon>
        <taxon>Chaetothyriales</taxon>
        <taxon>Herpotrichiellaceae</taxon>
        <taxon>Exophiala</taxon>
    </lineage>
</organism>
<dbReference type="STRING" id="1182545.A0A072PAJ1"/>
<keyword evidence="5" id="KW-1185">Reference proteome</keyword>
<accession>A0A072PAJ1</accession>
<feature type="compositionally biased region" description="Low complexity" evidence="1">
    <location>
        <begin position="443"/>
        <end position="452"/>
    </location>
</feature>
<feature type="domain" description="DUF7357" evidence="3">
    <location>
        <begin position="1"/>
        <end position="145"/>
    </location>
</feature>
<comment type="caution">
    <text evidence="4">The sequence shown here is derived from an EMBL/GenBank/DDBJ whole genome shotgun (WGS) entry which is preliminary data.</text>
</comment>
<feature type="region of interest" description="Disordered" evidence="1">
    <location>
        <begin position="805"/>
        <end position="825"/>
    </location>
</feature>
<dbReference type="Proteomes" id="UP000027920">
    <property type="component" value="Unassembled WGS sequence"/>
</dbReference>
<dbReference type="RefSeq" id="XP_013259481.1">
    <property type="nucleotide sequence ID" value="XM_013404027.1"/>
</dbReference>
<dbReference type="GeneID" id="25281995"/>
<dbReference type="EMBL" id="AMGV01000005">
    <property type="protein sequence ID" value="KEF56891.1"/>
    <property type="molecule type" value="Genomic_DNA"/>
</dbReference>
<feature type="compositionally biased region" description="Basic and acidic residues" evidence="1">
    <location>
        <begin position="1033"/>
        <end position="1042"/>
    </location>
</feature>
<evidence type="ECO:0000256" key="1">
    <source>
        <dbReference type="SAM" id="MobiDB-lite"/>
    </source>
</evidence>
<feature type="compositionally biased region" description="Acidic residues" evidence="1">
    <location>
        <begin position="481"/>
        <end position="494"/>
    </location>
</feature>
<reference evidence="4 5" key="1">
    <citation type="submission" date="2013-03" db="EMBL/GenBank/DDBJ databases">
        <title>The Genome Sequence of Exophiala aquamarina CBS 119918.</title>
        <authorList>
            <consortium name="The Broad Institute Genomics Platform"/>
            <person name="Cuomo C."/>
            <person name="de Hoog S."/>
            <person name="Gorbushina A."/>
            <person name="Walker B."/>
            <person name="Young S.K."/>
            <person name="Zeng Q."/>
            <person name="Gargeya S."/>
            <person name="Fitzgerald M."/>
            <person name="Haas B."/>
            <person name="Abouelleil A."/>
            <person name="Allen A.W."/>
            <person name="Alvarado L."/>
            <person name="Arachchi H.M."/>
            <person name="Berlin A.M."/>
            <person name="Chapman S.B."/>
            <person name="Gainer-Dewar J."/>
            <person name="Goldberg J."/>
            <person name="Griggs A."/>
            <person name="Gujja S."/>
            <person name="Hansen M."/>
            <person name="Howarth C."/>
            <person name="Imamovic A."/>
            <person name="Ireland A."/>
            <person name="Larimer J."/>
            <person name="McCowan C."/>
            <person name="Murphy C."/>
            <person name="Pearson M."/>
            <person name="Poon T.W."/>
            <person name="Priest M."/>
            <person name="Roberts A."/>
            <person name="Saif S."/>
            <person name="Shea T."/>
            <person name="Sisk P."/>
            <person name="Sykes S."/>
            <person name="Wortman J."/>
            <person name="Nusbaum C."/>
            <person name="Birren B."/>
        </authorList>
    </citation>
    <scope>NUCLEOTIDE SEQUENCE [LARGE SCALE GENOMIC DNA]</scope>
    <source>
        <strain evidence="4 5">CBS 119918</strain>
    </source>
</reference>
<feature type="compositionally biased region" description="Polar residues" evidence="1">
    <location>
        <begin position="1347"/>
        <end position="1361"/>
    </location>
</feature>
<feature type="compositionally biased region" description="Polar residues" evidence="1">
    <location>
        <begin position="1060"/>
        <end position="1070"/>
    </location>
</feature>
<feature type="compositionally biased region" description="Acidic residues" evidence="1">
    <location>
        <begin position="218"/>
        <end position="244"/>
    </location>
</feature>
<feature type="region of interest" description="Disordered" evidence="1">
    <location>
        <begin position="948"/>
        <end position="995"/>
    </location>
</feature>
<feature type="compositionally biased region" description="Basic and acidic residues" evidence="1">
    <location>
        <begin position="1337"/>
        <end position="1346"/>
    </location>
</feature>
<feature type="compositionally biased region" description="Low complexity" evidence="1">
    <location>
        <begin position="1288"/>
        <end position="1308"/>
    </location>
</feature>
<evidence type="ECO:0000259" key="3">
    <source>
        <dbReference type="Pfam" id="PF24054"/>
    </source>
</evidence>
<feature type="compositionally biased region" description="Polar residues" evidence="1">
    <location>
        <begin position="1149"/>
        <end position="1168"/>
    </location>
</feature>
<feature type="region of interest" description="Disordered" evidence="1">
    <location>
        <begin position="1019"/>
        <end position="1105"/>
    </location>
</feature>
<feature type="compositionally biased region" description="Low complexity" evidence="1">
    <location>
        <begin position="459"/>
        <end position="480"/>
    </location>
</feature>
<feature type="compositionally biased region" description="Polar residues" evidence="1">
    <location>
        <begin position="1083"/>
        <end position="1105"/>
    </location>
</feature>
<dbReference type="OrthoDB" id="3365616at2759"/>
<feature type="region of interest" description="Disordered" evidence="1">
    <location>
        <begin position="1329"/>
        <end position="1382"/>
    </location>
</feature>
<sequence length="1382" mass="150691">MRLQLQILRHSLPPVHIIHTTGTGPTSHTRSRDSTIADLLQDVNDLVPLESYDGEWGLEDYVVEVAATADQETAYECLHFQTCEAVLRDDDEVLIRGLSTEDLRIRRLGGRHQITGDGRHLVDGVTFGKQWLRKTGRPGITIPPRKRRRLEIEDAEAEAHDGAELPCLLPPGPSSSNGVTLWQDVDAEDDEDDEDFVDDGDDGDDDKENNSQIAIREEFDDADVESEDESEALEDELDESENLPDEVRLLLEDAAEIEKATDVPSQVQLAISQLKRKRAEDDEGDQSEHDSFEGFSTPAKHPVDLYSTGYNKDDDTSGSGSGEDADGLLEETVIREAGKQARNILPDEDDVDDSDSDASSASSSSESSESDIDNTPNKNSHSKIRQPRTQISSRKGVNAELTDDTSSSGSSSESESDGDSLMANIQIEQARKRALNLVKLPGEDLSSESGSSSEGGGEESASTSGGSSSLDSDSSSASSESDSEDSSESELEEEEQRKVAKKTNVLVPKSSFSTPPNPLKGSTAKLKSPGSAPGEGSPRTHANNNRTKRRKRLISLQNQGLLPETADFKALAEYEERENNNSANNPFITPGAGTEEVKAQNLETTTRDEDMEVDETIPLSQSDQASDRVAADIATLPSATLESSKDAALQGSEDPSPRRAKLDLASSRRMLFSALGVRTPKDKAAEEALRVKLSNSIQPLKRVKASEPLLPSNVEATEEAIAQDLNFWKDKLIVSAVECERDGVKLPPPPFPFQQGWAKSVLGGKNRDKRRARDEHQYYHSSTDGVAFAEEISTLNYHEPAPVEADQVAPTDPKGSSSNGEISVPADLDTLQDLEREHLLESAIIAYKELQMDHTTNYQPEVSGYKVGKIESVGSDGSIQLILAKQFWSQPSAILDEETGERILGKFILQPDDAKDIPDDGIRDLDFSNMIAPKLVKASLVEAQNSSHLHGLRGRHGEDASQSSKDEPFDVVPESAEASANSTMQKKSALLHEQVEVATPRRDEITTIIKEAGFDSALDDQLLHPIPNPSDNDYQKDDKSEPPSESQGVVPHRFRHLSPRIQQSETQDMTSEIGPNAEVSALTPGNNKSFPSELDQASSSSPYMHTQETVEYPHISQIEINSSEQVNDANSSSHQDAQRTSPAPLVEMSFTTSDPEKASSQPESSGNNHEQDDEIGDLCHDSHHPPLLSSEVPQPLPDDVQSENDRPQEPAQLDSFLGGLGYGGQDSSYHNDEHSDGDSDGLPSVWELTSSQPQKSRKSSVLVEFPIKKSPPPARESSRSLSFKRRSTPSNSPDFPDSSSQPAIKLSQSQNLASLSQIPVGSQLVDLTFSSEVSSPTREDQDDSRANSKTQVNGKNKQNSEVAKRGPGIGNRRLLTKRRSYI</sequence>
<feature type="compositionally biased region" description="Acidic residues" evidence="1">
    <location>
        <begin position="185"/>
        <end position="207"/>
    </location>
</feature>
<dbReference type="VEuPathDB" id="FungiDB:A1O9_07081"/>
<gene>
    <name evidence="4" type="ORF">A1O9_07081</name>
</gene>
<feature type="region of interest" description="Disordered" evidence="1">
    <location>
        <begin position="158"/>
        <end position="247"/>
    </location>
</feature>
<dbReference type="Pfam" id="PF24054">
    <property type="entry name" value="DUF7357"/>
    <property type="match status" value="1"/>
</dbReference>
<dbReference type="InterPro" id="IPR056398">
    <property type="entry name" value="Tudor_Coilin"/>
</dbReference>
<evidence type="ECO:0000259" key="2">
    <source>
        <dbReference type="Pfam" id="PF23086"/>
    </source>
</evidence>
<evidence type="ECO:0000313" key="4">
    <source>
        <dbReference type="EMBL" id="KEF56891.1"/>
    </source>
</evidence>
<evidence type="ECO:0000313" key="5">
    <source>
        <dbReference type="Proteomes" id="UP000027920"/>
    </source>
</evidence>
<dbReference type="InterPro" id="IPR055781">
    <property type="entry name" value="DUF7357"/>
</dbReference>
<proteinExistence type="predicted"/>
<feature type="region of interest" description="Disordered" evidence="1">
    <location>
        <begin position="1149"/>
        <end position="1308"/>
    </location>
</feature>
<feature type="compositionally biased region" description="Low complexity" evidence="1">
    <location>
        <begin position="404"/>
        <end position="413"/>
    </location>
</feature>
<feature type="compositionally biased region" description="Basic and acidic residues" evidence="1">
    <location>
        <begin position="955"/>
        <end position="968"/>
    </location>
</feature>
<name>A0A072PAJ1_9EURO</name>
<feature type="compositionally biased region" description="Acidic residues" evidence="1">
    <location>
        <begin position="346"/>
        <end position="356"/>
    </location>
</feature>
<feature type="compositionally biased region" description="Basic and acidic residues" evidence="1">
    <location>
        <begin position="566"/>
        <end position="579"/>
    </location>
</feature>
<protein>
    <submittedName>
        <fullName evidence="4">Uncharacterized protein</fullName>
    </submittedName>
</protein>
<feature type="domain" description="Coilin tudor" evidence="2">
    <location>
        <begin position="826"/>
        <end position="938"/>
    </location>
</feature>
<feature type="compositionally biased region" description="Low complexity" evidence="1">
    <location>
        <begin position="357"/>
        <end position="367"/>
    </location>
</feature>